<keyword evidence="2" id="KW-1185">Reference proteome</keyword>
<reference evidence="1 2" key="1">
    <citation type="journal article" date="2015" name="Genome Announc.">
        <title>Expanding the biotechnology potential of lactobacilli through comparative genomics of 213 strains and associated genera.</title>
        <authorList>
            <person name="Sun Z."/>
            <person name="Harris H.M."/>
            <person name="McCann A."/>
            <person name="Guo C."/>
            <person name="Argimon S."/>
            <person name="Zhang W."/>
            <person name="Yang X."/>
            <person name="Jeffery I.B."/>
            <person name="Cooney J.C."/>
            <person name="Kagawa T.F."/>
            <person name="Liu W."/>
            <person name="Song Y."/>
            <person name="Salvetti E."/>
            <person name="Wrobel A."/>
            <person name="Rasinkangas P."/>
            <person name="Parkhill J."/>
            <person name="Rea M.C."/>
            <person name="O'Sullivan O."/>
            <person name="Ritari J."/>
            <person name="Douillard F.P."/>
            <person name="Paul Ross R."/>
            <person name="Yang R."/>
            <person name="Briner A.E."/>
            <person name="Felis G.E."/>
            <person name="de Vos W.M."/>
            <person name="Barrangou R."/>
            <person name="Klaenhammer T.R."/>
            <person name="Caufield P.W."/>
            <person name="Cui Y."/>
            <person name="Zhang H."/>
            <person name="O'Toole P.W."/>
        </authorList>
    </citation>
    <scope>NUCLEOTIDE SEQUENCE [LARGE SCALE GENOMIC DNA]</scope>
    <source>
        <strain evidence="1 2">DSM 5007</strain>
    </source>
</reference>
<dbReference type="Proteomes" id="UP000051820">
    <property type="component" value="Unassembled WGS sequence"/>
</dbReference>
<sequence length="103" mass="11950">MIVIDETEEYFDTIELMNKAGGPNQTNMKTRRLVVDDKWLIFISTYDHGWDGSISCLDGHTMTKPEFNNAMRSLMYHRVVPKCQEMQASSFPDSIVMHFRATK</sequence>
<dbReference type="PATRIC" id="fig|1423807.3.peg.1580"/>
<evidence type="ECO:0000313" key="1">
    <source>
        <dbReference type="EMBL" id="KRM09880.1"/>
    </source>
</evidence>
<organism evidence="1 2">
    <name type="scientific">Paucilactobacillus suebicus DSM 5007 = KCTC 3549</name>
    <dbReference type="NCBI Taxonomy" id="1423807"/>
    <lineage>
        <taxon>Bacteria</taxon>
        <taxon>Bacillati</taxon>
        <taxon>Bacillota</taxon>
        <taxon>Bacilli</taxon>
        <taxon>Lactobacillales</taxon>
        <taxon>Lactobacillaceae</taxon>
        <taxon>Paucilactobacillus</taxon>
    </lineage>
</organism>
<name>A0A0R1VVW1_9LACO</name>
<dbReference type="OrthoDB" id="9898778at2"/>
<comment type="caution">
    <text evidence="1">The sequence shown here is derived from an EMBL/GenBank/DDBJ whole genome shotgun (WGS) entry which is preliminary data.</text>
</comment>
<dbReference type="AlphaFoldDB" id="A0A0R1VVW1"/>
<proteinExistence type="predicted"/>
<accession>A0A0R1VVW1</accession>
<gene>
    <name evidence="1" type="ORF">FD16_GL001542</name>
</gene>
<evidence type="ECO:0000313" key="2">
    <source>
        <dbReference type="Proteomes" id="UP000051820"/>
    </source>
</evidence>
<protein>
    <submittedName>
        <fullName evidence="1">Uncharacterized protein</fullName>
    </submittedName>
</protein>
<dbReference type="EMBL" id="AZGF01000034">
    <property type="protein sequence ID" value="KRM09880.1"/>
    <property type="molecule type" value="Genomic_DNA"/>
</dbReference>
<dbReference type="RefSeq" id="WP_010622472.1">
    <property type="nucleotide sequence ID" value="NZ_AZGF01000034.1"/>
</dbReference>